<evidence type="ECO:0000313" key="2">
    <source>
        <dbReference type="EnsemblPlants" id="KQL01799"/>
    </source>
</evidence>
<accession>K3YN20</accession>
<organism evidence="2 3">
    <name type="scientific">Setaria italica</name>
    <name type="common">Foxtail millet</name>
    <name type="synonym">Panicum italicum</name>
    <dbReference type="NCBI Taxonomy" id="4555"/>
    <lineage>
        <taxon>Eukaryota</taxon>
        <taxon>Viridiplantae</taxon>
        <taxon>Streptophyta</taxon>
        <taxon>Embryophyta</taxon>
        <taxon>Tracheophyta</taxon>
        <taxon>Spermatophyta</taxon>
        <taxon>Magnoliopsida</taxon>
        <taxon>Liliopsida</taxon>
        <taxon>Poales</taxon>
        <taxon>Poaceae</taxon>
        <taxon>PACMAD clade</taxon>
        <taxon>Panicoideae</taxon>
        <taxon>Panicodae</taxon>
        <taxon>Paniceae</taxon>
        <taxon>Cenchrinae</taxon>
        <taxon>Setaria</taxon>
    </lineage>
</organism>
<dbReference type="HOGENOM" id="CLU_1380206_0_0_1"/>
<keyword evidence="1" id="KW-0472">Membrane</keyword>
<dbReference type="Proteomes" id="UP000004995">
    <property type="component" value="Unassembled WGS sequence"/>
</dbReference>
<reference evidence="3" key="1">
    <citation type="journal article" date="2012" name="Nat. Biotechnol.">
        <title>Reference genome sequence of the model plant Setaria.</title>
        <authorList>
            <person name="Bennetzen J.L."/>
            <person name="Schmutz J."/>
            <person name="Wang H."/>
            <person name="Percifield R."/>
            <person name="Hawkins J."/>
            <person name="Pontaroli A.C."/>
            <person name="Estep M."/>
            <person name="Feng L."/>
            <person name="Vaughn J.N."/>
            <person name="Grimwood J."/>
            <person name="Jenkins J."/>
            <person name="Barry K."/>
            <person name="Lindquist E."/>
            <person name="Hellsten U."/>
            <person name="Deshpande S."/>
            <person name="Wang X."/>
            <person name="Wu X."/>
            <person name="Mitros T."/>
            <person name="Triplett J."/>
            <person name="Yang X."/>
            <person name="Ye C.Y."/>
            <person name="Mauro-Herrera M."/>
            <person name="Wang L."/>
            <person name="Li P."/>
            <person name="Sharma M."/>
            <person name="Sharma R."/>
            <person name="Ronald P.C."/>
            <person name="Panaud O."/>
            <person name="Kellogg E.A."/>
            <person name="Brutnell T.P."/>
            <person name="Doust A.N."/>
            <person name="Tuskan G.A."/>
            <person name="Rokhsar D."/>
            <person name="Devos K.M."/>
        </authorList>
    </citation>
    <scope>NUCLEOTIDE SEQUENCE [LARGE SCALE GENOMIC DNA]</scope>
    <source>
        <strain evidence="3">cv. Yugu1</strain>
    </source>
</reference>
<reference evidence="2" key="2">
    <citation type="submission" date="2018-08" db="UniProtKB">
        <authorList>
            <consortium name="EnsemblPlants"/>
        </authorList>
    </citation>
    <scope>IDENTIFICATION</scope>
    <source>
        <strain evidence="2">Yugu1</strain>
    </source>
</reference>
<dbReference type="Gramene" id="KQL01799">
    <property type="protein sequence ID" value="KQL01799"/>
    <property type="gene ID" value="SETIT_015655mg"/>
</dbReference>
<sequence>MPVAVRNVAVAPLAAHGCLALICAGFLWLLNTWLFSAGVATAVTARFACGAGCPAVLVLAAVSLAATALALAIASTIAMFLLSHCVMDAGARAQMAAVTREALDGGSIVVFLGRLAFAAFVSLGILAFVVKVCPSLRRWERISSVALDAAALCASALCCFVFIPTFAIRMWRRL</sequence>
<feature type="transmembrane region" description="Helical" evidence="1">
    <location>
        <begin position="145"/>
        <end position="168"/>
    </location>
</feature>
<dbReference type="EnsemblPlants" id="KQL01799">
    <property type="protein sequence ID" value="KQL01799"/>
    <property type="gene ID" value="SETIT_015655mg"/>
</dbReference>
<keyword evidence="1" id="KW-0812">Transmembrane</keyword>
<proteinExistence type="predicted"/>
<feature type="transmembrane region" description="Helical" evidence="1">
    <location>
        <begin position="56"/>
        <end position="82"/>
    </location>
</feature>
<evidence type="ECO:0000256" key="1">
    <source>
        <dbReference type="SAM" id="Phobius"/>
    </source>
</evidence>
<dbReference type="EMBL" id="AGNK02003844">
    <property type="status" value="NOT_ANNOTATED_CDS"/>
    <property type="molecule type" value="Genomic_DNA"/>
</dbReference>
<dbReference type="AlphaFoldDB" id="K3YN20"/>
<keyword evidence="3" id="KW-1185">Reference proteome</keyword>
<name>K3YN20_SETIT</name>
<keyword evidence="1" id="KW-1133">Transmembrane helix</keyword>
<dbReference type="InParanoid" id="K3YN20"/>
<evidence type="ECO:0000313" key="3">
    <source>
        <dbReference type="Proteomes" id="UP000004995"/>
    </source>
</evidence>
<feature type="transmembrane region" description="Helical" evidence="1">
    <location>
        <begin position="108"/>
        <end position="133"/>
    </location>
</feature>
<protein>
    <submittedName>
        <fullName evidence="2">Uncharacterized protein</fullName>
    </submittedName>
</protein>